<dbReference type="RefSeq" id="WP_013782038.1">
    <property type="nucleotide sequence ID" value="NC_015520.1"/>
</dbReference>
<accession>F3ZWZ0</accession>
<evidence type="ECO:0000313" key="1">
    <source>
        <dbReference type="EMBL" id="AEE97612.1"/>
    </source>
</evidence>
<organism evidence="1 2">
    <name type="scientific">Mahella australiensis (strain DSM 15567 / CIP 107919 / 50-1 BON)</name>
    <dbReference type="NCBI Taxonomy" id="697281"/>
    <lineage>
        <taxon>Bacteria</taxon>
        <taxon>Bacillati</taxon>
        <taxon>Bacillota</taxon>
        <taxon>Clostridia</taxon>
        <taxon>Thermoanaerobacterales</taxon>
        <taxon>Thermoanaerobacterales Family IV. Incertae Sedis</taxon>
        <taxon>Mahella</taxon>
    </lineage>
</organism>
<keyword evidence="2" id="KW-1185">Reference proteome</keyword>
<dbReference type="Proteomes" id="UP000008457">
    <property type="component" value="Chromosome"/>
</dbReference>
<sequence length="45" mass="5061">MQQNKCLSCVHAEKCVYAAYADKVLACVLHTLREDTNQPKIPAKK</sequence>
<proteinExistence type="predicted"/>
<dbReference type="STRING" id="697281.Mahau_2452"/>
<evidence type="ECO:0000313" key="2">
    <source>
        <dbReference type="Proteomes" id="UP000008457"/>
    </source>
</evidence>
<name>F3ZWZ0_MAHA5</name>
<dbReference type="AlphaFoldDB" id="F3ZWZ0"/>
<dbReference type="EMBL" id="CP002360">
    <property type="protein sequence ID" value="AEE97612.1"/>
    <property type="molecule type" value="Genomic_DNA"/>
</dbReference>
<reference evidence="1 2" key="2">
    <citation type="journal article" date="2011" name="Stand. Genomic Sci.">
        <title>Complete genome sequence of Mahella australiensis type strain (50-1 BON).</title>
        <authorList>
            <person name="Sikorski J."/>
            <person name="Teshima H."/>
            <person name="Nolan M."/>
            <person name="Lucas S."/>
            <person name="Hammon N."/>
            <person name="Deshpande S."/>
            <person name="Cheng J.F."/>
            <person name="Pitluck S."/>
            <person name="Liolios K."/>
            <person name="Pagani I."/>
            <person name="Ivanova N."/>
            <person name="Huntemann M."/>
            <person name="Mavromatis K."/>
            <person name="Ovchinikova G."/>
            <person name="Pati A."/>
            <person name="Tapia R."/>
            <person name="Han C."/>
            <person name="Goodwin L."/>
            <person name="Chen A."/>
            <person name="Palaniappan K."/>
            <person name="Land M."/>
            <person name="Hauser L."/>
            <person name="Ngatchou-Djao O.D."/>
            <person name="Rohde M."/>
            <person name="Pukall R."/>
            <person name="Spring S."/>
            <person name="Abt B."/>
            <person name="Goker M."/>
            <person name="Detter J.C."/>
            <person name="Woyke T."/>
            <person name="Bristow J."/>
            <person name="Markowitz V."/>
            <person name="Hugenholtz P."/>
            <person name="Eisen J.A."/>
            <person name="Kyrpides N.C."/>
            <person name="Klenk H.P."/>
            <person name="Lapidus A."/>
        </authorList>
    </citation>
    <scope>NUCLEOTIDE SEQUENCE [LARGE SCALE GENOMIC DNA]</scope>
    <source>
        <strain evidence="2">DSM 15567 / CIP 107919 / 50-1 BON</strain>
    </source>
</reference>
<reference evidence="2" key="1">
    <citation type="submission" date="2010-11" db="EMBL/GenBank/DDBJ databases">
        <title>The complete genome of Mahella australiensis DSM 15567.</title>
        <authorList>
            <consortium name="US DOE Joint Genome Institute (JGI-PGF)"/>
            <person name="Lucas S."/>
            <person name="Copeland A."/>
            <person name="Lapidus A."/>
            <person name="Bruce D."/>
            <person name="Goodwin L."/>
            <person name="Pitluck S."/>
            <person name="Kyrpides N."/>
            <person name="Mavromatis K."/>
            <person name="Pagani I."/>
            <person name="Ivanova N."/>
            <person name="Teshima H."/>
            <person name="Brettin T."/>
            <person name="Detter J.C."/>
            <person name="Han C."/>
            <person name="Tapia R."/>
            <person name="Land M."/>
            <person name="Hauser L."/>
            <person name="Markowitz V."/>
            <person name="Cheng J.-F."/>
            <person name="Hugenholtz P."/>
            <person name="Woyke T."/>
            <person name="Wu D."/>
            <person name="Spring S."/>
            <person name="Pukall R."/>
            <person name="Steenblock K."/>
            <person name="Schneider S."/>
            <person name="Klenk H.-P."/>
            <person name="Eisen J.A."/>
        </authorList>
    </citation>
    <scope>NUCLEOTIDE SEQUENCE [LARGE SCALE GENOMIC DNA]</scope>
    <source>
        <strain evidence="2">DSM 15567 / CIP 107919 / 50-1 BON</strain>
    </source>
</reference>
<dbReference type="HOGENOM" id="CLU_3201737_0_0_9"/>
<protein>
    <submittedName>
        <fullName evidence="1">Uncharacterized protein</fullName>
    </submittedName>
</protein>
<gene>
    <name evidence="1" type="ordered locus">Mahau_2452</name>
</gene>
<dbReference type="KEGG" id="mas:Mahau_2452"/>